<evidence type="ECO:0000313" key="3">
    <source>
        <dbReference type="RefSeq" id="XP_065661492.1"/>
    </source>
</evidence>
<dbReference type="GeneID" id="100215781"/>
<dbReference type="Pfam" id="PF09747">
    <property type="entry name" value="CCD97-like_C"/>
    <property type="match status" value="1"/>
</dbReference>
<dbReference type="InterPro" id="IPR018613">
    <property type="entry name" value="Ccdc97-like"/>
</dbReference>
<sequence length="279" mass="33441">MTFMIKFCKIYLFALMDLKEKFDTLNKSDIDYQTSVSFMLNRIAKSSVVVKSQQKDEPDLCFDDRLVLIKDIYEKSKTNFVLKFGRFLSLEELCMLEEDNNSELKLCLKNLKCMVNKTQIKNRRYIYMKDVLMKDGFFNDSELQQRNPLLYKHYVENYKIRNISDQQSFSSFLFEKMDNDWYNFRCDVESKIYENAEEEEENSDDDLNNELKKYIEDSSLVSDKEKSQMQQEFFSFMENRFLCGEDDFDYSNVDLNVMHCDNIGDQDLEDQYFDAEDPD</sequence>
<protein>
    <submittedName>
        <fullName evidence="3">Coiled-coil domain-containing protein 97 isoform X2</fullName>
    </submittedName>
</protein>
<dbReference type="Proteomes" id="UP001652625">
    <property type="component" value="Chromosome 09"/>
</dbReference>
<feature type="domain" description="CCD97-like C-terminal" evidence="1">
    <location>
        <begin position="122"/>
        <end position="276"/>
    </location>
</feature>
<reference evidence="3" key="1">
    <citation type="submission" date="2025-08" db="UniProtKB">
        <authorList>
            <consortium name="RefSeq"/>
        </authorList>
    </citation>
    <scope>IDENTIFICATION</scope>
</reference>
<proteinExistence type="predicted"/>
<dbReference type="PANTHER" id="PTHR31840">
    <property type="entry name" value="COILED-COIL DOMAIN-CONTAINING PROTEIN 97"/>
    <property type="match status" value="1"/>
</dbReference>
<dbReference type="PANTHER" id="PTHR31840:SF1">
    <property type="entry name" value="COILED-COIL DOMAIN-CONTAINING PROTEIN 97"/>
    <property type="match status" value="1"/>
</dbReference>
<organism evidence="2 3">
    <name type="scientific">Hydra vulgaris</name>
    <name type="common">Hydra</name>
    <name type="synonym">Hydra attenuata</name>
    <dbReference type="NCBI Taxonomy" id="6087"/>
    <lineage>
        <taxon>Eukaryota</taxon>
        <taxon>Metazoa</taxon>
        <taxon>Cnidaria</taxon>
        <taxon>Hydrozoa</taxon>
        <taxon>Hydroidolina</taxon>
        <taxon>Anthoathecata</taxon>
        <taxon>Aplanulata</taxon>
        <taxon>Hydridae</taxon>
        <taxon>Hydra</taxon>
    </lineage>
</organism>
<evidence type="ECO:0000313" key="2">
    <source>
        <dbReference type="Proteomes" id="UP001652625"/>
    </source>
</evidence>
<dbReference type="RefSeq" id="XP_065661492.1">
    <property type="nucleotide sequence ID" value="XM_065805420.1"/>
</dbReference>
<name>A0ABM4CIC2_HYDVU</name>
<dbReference type="InterPro" id="IPR040233">
    <property type="entry name" value="CCD97-like_C"/>
</dbReference>
<accession>A0ABM4CIC2</accession>
<evidence type="ECO:0000259" key="1">
    <source>
        <dbReference type="Pfam" id="PF09747"/>
    </source>
</evidence>
<keyword evidence="2" id="KW-1185">Reference proteome</keyword>
<gene>
    <name evidence="3" type="primary">LOC100215781</name>
</gene>